<sequence length="306" mass="34777">MLIFSLFILLAFGFWLLQSLQRDYEMEIRFPIEYDDIPSNIALEENAPQELVVKIKDKGSVLLNYSISHKRLPLSVLMNPGSEEARLNVPAEVIEAFVRKQLFATSRIVSITPQQVDVKYGQRKEKEIPVRFNGEILYKTGFQLSGEILIRPKHIKAYASQAILDTLSEACTAFTRIEEASKTFSKELKLEPIEGVNFESEYVAVIIPIEEYTEKTLDIPITCTGIPSNYKVRMFPASIAVSCKVPLSKFKSVNAKDFEITIPFAELYQNTSGFQKVMLGKSPAWIHSATLVPDKIEFILEENHNY</sequence>
<reference evidence="1" key="1">
    <citation type="journal article" date="2021" name="PeerJ">
        <title>Extensive microbial diversity within the chicken gut microbiome revealed by metagenomics and culture.</title>
        <authorList>
            <person name="Gilroy R."/>
            <person name="Ravi A."/>
            <person name="Getino M."/>
            <person name="Pursley I."/>
            <person name="Horton D.L."/>
            <person name="Alikhan N.F."/>
            <person name="Baker D."/>
            <person name="Gharbi K."/>
            <person name="Hall N."/>
            <person name="Watson M."/>
            <person name="Adriaenssens E.M."/>
            <person name="Foster-Nyarko E."/>
            <person name="Jarju S."/>
            <person name="Secka A."/>
            <person name="Antonio M."/>
            <person name="Oren A."/>
            <person name="Chaudhuri R.R."/>
            <person name="La Ragione R."/>
            <person name="Hildebrand F."/>
            <person name="Pallen M.J."/>
        </authorList>
    </citation>
    <scope>NUCLEOTIDE SEQUENCE</scope>
    <source>
        <strain evidence="1">ChiGjej6B6-14162</strain>
    </source>
</reference>
<dbReference type="PANTHER" id="PTHR37804">
    <property type="entry name" value="CDAA REGULATORY PROTEIN CDAR"/>
    <property type="match status" value="1"/>
</dbReference>
<dbReference type="Gene3D" id="2.170.120.40">
    <property type="entry name" value="YbbR-like domain"/>
    <property type="match status" value="1"/>
</dbReference>
<dbReference type="Proteomes" id="UP000886740">
    <property type="component" value="Unassembled WGS sequence"/>
</dbReference>
<dbReference type="InterPro" id="IPR053154">
    <property type="entry name" value="c-di-AMP_regulator"/>
</dbReference>
<accession>A0A9D1X8V5</accession>
<comment type="caution">
    <text evidence="1">The sequence shown here is derived from an EMBL/GenBank/DDBJ whole genome shotgun (WGS) entry which is preliminary data.</text>
</comment>
<evidence type="ECO:0000313" key="1">
    <source>
        <dbReference type="EMBL" id="HIX75054.1"/>
    </source>
</evidence>
<dbReference type="EMBL" id="DXEL01000058">
    <property type="protein sequence ID" value="HIX75054.1"/>
    <property type="molecule type" value="Genomic_DNA"/>
</dbReference>
<dbReference type="AlphaFoldDB" id="A0A9D1X8V5"/>
<name>A0A9D1X8V5_9BACT</name>
<gene>
    <name evidence="1" type="ORF">H9977_08505</name>
</gene>
<dbReference type="PANTHER" id="PTHR37804:SF1">
    <property type="entry name" value="CDAA REGULATORY PROTEIN CDAR"/>
    <property type="match status" value="1"/>
</dbReference>
<organism evidence="1 2">
    <name type="scientific">Candidatus Parabacteroides intestinipullorum</name>
    <dbReference type="NCBI Taxonomy" id="2838723"/>
    <lineage>
        <taxon>Bacteria</taxon>
        <taxon>Pseudomonadati</taxon>
        <taxon>Bacteroidota</taxon>
        <taxon>Bacteroidia</taxon>
        <taxon>Bacteroidales</taxon>
        <taxon>Tannerellaceae</taxon>
        <taxon>Parabacteroides</taxon>
    </lineage>
</organism>
<proteinExistence type="predicted"/>
<protein>
    <submittedName>
        <fullName evidence="1">YbbR-like domain-containing protein</fullName>
    </submittedName>
</protein>
<evidence type="ECO:0000313" key="2">
    <source>
        <dbReference type="Proteomes" id="UP000886740"/>
    </source>
</evidence>
<reference evidence="1" key="2">
    <citation type="submission" date="2021-04" db="EMBL/GenBank/DDBJ databases">
        <authorList>
            <person name="Gilroy R."/>
        </authorList>
    </citation>
    <scope>NUCLEOTIDE SEQUENCE</scope>
    <source>
        <strain evidence="1">ChiGjej6B6-14162</strain>
    </source>
</reference>